<keyword evidence="2 12" id="KW-0678">Repressor</keyword>
<dbReference type="GO" id="GO:0009432">
    <property type="term" value="P:SOS response"/>
    <property type="evidence" value="ECO:0007669"/>
    <property type="project" value="UniProtKB-UniRule"/>
</dbReference>
<dbReference type="Gene3D" id="1.10.10.10">
    <property type="entry name" value="Winged helix-like DNA-binding domain superfamily/Winged helix DNA-binding domain"/>
    <property type="match status" value="1"/>
</dbReference>
<dbReference type="InterPro" id="IPR036286">
    <property type="entry name" value="LexA/Signal_pep-like_sf"/>
</dbReference>
<dbReference type="GO" id="GO:0006260">
    <property type="term" value="P:DNA replication"/>
    <property type="evidence" value="ECO:0007669"/>
    <property type="project" value="UniProtKB-UniRule"/>
</dbReference>
<organism evidence="16 17">
    <name type="scientific">Candidatus Faeciplasma gallinarum</name>
    <dbReference type="NCBI Taxonomy" id="2840799"/>
    <lineage>
        <taxon>Bacteria</taxon>
        <taxon>Bacillati</taxon>
        <taxon>Bacillota</taxon>
        <taxon>Clostridia</taxon>
        <taxon>Eubacteriales</taxon>
        <taxon>Oscillospiraceae</taxon>
        <taxon>Oscillospiraceae incertae sedis</taxon>
        <taxon>Candidatus Faeciplasma</taxon>
    </lineage>
</organism>
<dbReference type="InterPro" id="IPR039418">
    <property type="entry name" value="LexA-like"/>
</dbReference>
<dbReference type="PRINTS" id="PR00726">
    <property type="entry name" value="LEXASERPTASE"/>
</dbReference>
<evidence type="ECO:0000256" key="9">
    <source>
        <dbReference type="ARBA" id="ARBA00023163"/>
    </source>
</evidence>
<feature type="active site" description="For autocatalytic cleavage activity" evidence="12">
    <location>
        <position position="119"/>
    </location>
</feature>
<evidence type="ECO:0000256" key="3">
    <source>
        <dbReference type="ARBA" id="ARBA00022705"/>
    </source>
</evidence>
<feature type="active site" description="For autocatalytic cleavage activity" evidence="12">
    <location>
        <position position="157"/>
    </location>
</feature>
<proteinExistence type="inferred from homology"/>
<name>A0A9D1JHI2_9FIRM</name>
<keyword evidence="11 12" id="KW-0742">SOS response</keyword>
<feature type="domain" description="LexA repressor DNA-binding" evidence="15">
    <location>
        <begin position="5"/>
        <end position="56"/>
    </location>
</feature>
<dbReference type="InterPro" id="IPR006200">
    <property type="entry name" value="LexA"/>
</dbReference>
<feature type="DNA-binding region" description="H-T-H motif" evidence="12">
    <location>
        <begin position="26"/>
        <end position="46"/>
    </location>
</feature>
<comment type="function">
    <text evidence="12">Represses a number of genes involved in the response to DNA damage (SOS response), including recA and lexA. In the presence of single-stranded DNA, RecA interacts with LexA causing an autocatalytic cleavage which disrupts the DNA-binding part of LexA, leading to derepression of the SOS regulon and eventually DNA repair.</text>
</comment>
<dbReference type="FunFam" id="2.10.109.10:FF:000001">
    <property type="entry name" value="LexA repressor"/>
    <property type="match status" value="1"/>
</dbReference>
<dbReference type="EC" id="3.4.21.88" evidence="12"/>
<evidence type="ECO:0000259" key="14">
    <source>
        <dbReference type="Pfam" id="PF00717"/>
    </source>
</evidence>
<evidence type="ECO:0000256" key="2">
    <source>
        <dbReference type="ARBA" id="ARBA00022491"/>
    </source>
</evidence>
<reference evidence="16" key="2">
    <citation type="journal article" date="2021" name="PeerJ">
        <title>Extensive microbial diversity within the chicken gut microbiome revealed by metagenomics and culture.</title>
        <authorList>
            <person name="Gilroy R."/>
            <person name="Ravi A."/>
            <person name="Getino M."/>
            <person name="Pursley I."/>
            <person name="Horton D.L."/>
            <person name="Alikhan N.F."/>
            <person name="Baker D."/>
            <person name="Gharbi K."/>
            <person name="Hall N."/>
            <person name="Watson M."/>
            <person name="Adriaenssens E.M."/>
            <person name="Foster-Nyarko E."/>
            <person name="Jarju S."/>
            <person name="Secka A."/>
            <person name="Antonio M."/>
            <person name="Oren A."/>
            <person name="Chaudhuri R.R."/>
            <person name="La Ragione R."/>
            <person name="Hildebrand F."/>
            <person name="Pallen M.J."/>
        </authorList>
    </citation>
    <scope>NUCLEOTIDE SEQUENCE</scope>
    <source>
        <strain evidence="16">CHK157-1446</strain>
    </source>
</reference>
<dbReference type="InterPro" id="IPR036388">
    <property type="entry name" value="WH-like_DNA-bd_sf"/>
</dbReference>
<dbReference type="PANTHER" id="PTHR33516">
    <property type="entry name" value="LEXA REPRESSOR"/>
    <property type="match status" value="1"/>
</dbReference>
<dbReference type="CDD" id="cd06529">
    <property type="entry name" value="S24_LexA-like"/>
    <property type="match status" value="1"/>
</dbReference>
<dbReference type="GO" id="GO:0004252">
    <property type="term" value="F:serine-type endopeptidase activity"/>
    <property type="evidence" value="ECO:0007669"/>
    <property type="project" value="UniProtKB-UniRule"/>
</dbReference>
<dbReference type="NCBIfam" id="TIGR00498">
    <property type="entry name" value="lexA"/>
    <property type="match status" value="1"/>
</dbReference>
<keyword evidence="7 12" id="KW-0805">Transcription regulation</keyword>
<dbReference type="Pfam" id="PF01726">
    <property type="entry name" value="LexA_DNA_bind"/>
    <property type="match status" value="1"/>
</dbReference>
<feature type="domain" description="Peptidase S24/S26A/S26B/S26C" evidence="14">
    <location>
        <begin position="77"/>
        <end position="190"/>
    </location>
</feature>
<comment type="catalytic activity">
    <reaction evidence="12">
        <text>Hydrolysis of Ala-|-Gly bond in repressor LexA.</text>
        <dbReference type="EC" id="3.4.21.88"/>
    </reaction>
</comment>
<dbReference type="PANTHER" id="PTHR33516:SF2">
    <property type="entry name" value="LEXA REPRESSOR-RELATED"/>
    <property type="match status" value="1"/>
</dbReference>
<dbReference type="GO" id="GO:0003677">
    <property type="term" value="F:DNA binding"/>
    <property type="evidence" value="ECO:0007669"/>
    <property type="project" value="UniProtKB-UniRule"/>
</dbReference>
<dbReference type="GO" id="GO:0006508">
    <property type="term" value="P:proteolysis"/>
    <property type="evidence" value="ECO:0007669"/>
    <property type="project" value="InterPro"/>
</dbReference>
<sequence>MTTQERDRAVYEYLRQRLEEGCAPTVREICRALGIKSTSTAHASLNRLVRDGLIEKRGDNLNRAISLAGTRRNELVPVVGTVAAGQPITAIEYIEGYVNFNPERRYRGQLFALKVRGDSMVNAAILDGDTVIAEQCRTAKNGEIIVALVDGSDATVKRFYREKGYVRLQPENDAMEPIISKNVSVLGRVVAVIRYL</sequence>
<dbReference type="HAMAP" id="MF_00015">
    <property type="entry name" value="LexA"/>
    <property type="match status" value="1"/>
</dbReference>
<keyword evidence="10 12" id="KW-0234">DNA repair</keyword>
<gene>
    <name evidence="12 16" type="primary">lexA</name>
    <name evidence="16" type="ORF">IAD01_02960</name>
</gene>
<evidence type="ECO:0000256" key="11">
    <source>
        <dbReference type="ARBA" id="ARBA00023236"/>
    </source>
</evidence>
<dbReference type="InterPro" id="IPR036390">
    <property type="entry name" value="WH_DNA-bd_sf"/>
</dbReference>
<dbReference type="InterPro" id="IPR015927">
    <property type="entry name" value="Peptidase_S24_S26A/B/C"/>
</dbReference>
<comment type="subunit">
    <text evidence="12">Homodimer.</text>
</comment>
<evidence type="ECO:0000256" key="1">
    <source>
        <dbReference type="ARBA" id="ARBA00007484"/>
    </source>
</evidence>
<keyword evidence="5 12" id="KW-0378">Hydrolase</keyword>
<protein>
    <recommendedName>
        <fullName evidence="12">LexA repressor</fullName>
        <ecNumber evidence="12">3.4.21.88</ecNumber>
    </recommendedName>
</protein>
<evidence type="ECO:0000256" key="4">
    <source>
        <dbReference type="ARBA" id="ARBA00022763"/>
    </source>
</evidence>
<dbReference type="AlphaFoldDB" id="A0A9D1JHI2"/>
<evidence type="ECO:0000256" key="13">
    <source>
        <dbReference type="RuleBase" id="RU003991"/>
    </source>
</evidence>
<dbReference type="InterPro" id="IPR050077">
    <property type="entry name" value="LexA_repressor"/>
</dbReference>
<feature type="site" description="Cleavage; by autolysis" evidence="12">
    <location>
        <begin position="84"/>
        <end position="85"/>
    </location>
</feature>
<evidence type="ECO:0000256" key="7">
    <source>
        <dbReference type="ARBA" id="ARBA00023015"/>
    </source>
</evidence>
<keyword evidence="6 12" id="KW-0068">Autocatalytic cleavage</keyword>
<evidence type="ECO:0000256" key="10">
    <source>
        <dbReference type="ARBA" id="ARBA00023204"/>
    </source>
</evidence>
<comment type="similarity">
    <text evidence="1 12 13">Belongs to the peptidase S24 family.</text>
</comment>
<evidence type="ECO:0000313" key="17">
    <source>
        <dbReference type="Proteomes" id="UP000823982"/>
    </source>
</evidence>
<evidence type="ECO:0000256" key="5">
    <source>
        <dbReference type="ARBA" id="ARBA00022801"/>
    </source>
</evidence>
<keyword evidence="4 12" id="KW-0227">DNA damage</keyword>
<evidence type="ECO:0000313" key="16">
    <source>
        <dbReference type="EMBL" id="HIS24346.1"/>
    </source>
</evidence>
<keyword evidence="3 12" id="KW-0235">DNA replication</keyword>
<reference evidence="16" key="1">
    <citation type="submission" date="2020-10" db="EMBL/GenBank/DDBJ databases">
        <authorList>
            <person name="Gilroy R."/>
        </authorList>
    </citation>
    <scope>NUCLEOTIDE SEQUENCE</scope>
    <source>
        <strain evidence="16">CHK157-1446</strain>
    </source>
</reference>
<evidence type="ECO:0000259" key="15">
    <source>
        <dbReference type="Pfam" id="PF01726"/>
    </source>
</evidence>
<evidence type="ECO:0000256" key="6">
    <source>
        <dbReference type="ARBA" id="ARBA00022813"/>
    </source>
</evidence>
<dbReference type="EMBL" id="DVIR01000030">
    <property type="protein sequence ID" value="HIS24346.1"/>
    <property type="molecule type" value="Genomic_DNA"/>
</dbReference>
<dbReference type="SUPFAM" id="SSF46785">
    <property type="entry name" value="Winged helix' DNA-binding domain"/>
    <property type="match status" value="1"/>
</dbReference>
<dbReference type="GO" id="GO:0045892">
    <property type="term" value="P:negative regulation of DNA-templated transcription"/>
    <property type="evidence" value="ECO:0007669"/>
    <property type="project" value="UniProtKB-UniRule"/>
</dbReference>
<keyword evidence="9 12" id="KW-0804">Transcription</keyword>
<dbReference type="Proteomes" id="UP000823982">
    <property type="component" value="Unassembled WGS sequence"/>
</dbReference>
<evidence type="ECO:0000256" key="12">
    <source>
        <dbReference type="HAMAP-Rule" id="MF_00015"/>
    </source>
</evidence>
<dbReference type="SUPFAM" id="SSF51306">
    <property type="entry name" value="LexA/Signal peptidase"/>
    <property type="match status" value="1"/>
</dbReference>
<dbReference type="InterPro" id="IPR006197">
    <property type="entry name" value="Peptidase_S24_LexA"/>
</dbReference>
<dbReference type="Gene3D" id="2.10.109.10">
    <property type="entry name" value="Umud Fragment, subunit A"/>
    <property type="match status" value="1"/>
</dbReference>
<dbReference type="GO" id="GO:0006281">
    <property type="term" value="P:DNA repair"/>
    <property type="evidence" value="ECO:0007669"/>
    <property type="project" value="UniProtKB-UniRule"/>
</dbReference>
<keyword evidence="8 12" id="KW-0238">DNA-binding</keyword>
<dbReference type="InterPro" id="IPR006199">
    <property type="entry name" value="LexA_DNA-bd_dom"/>
</dbReference>
<evidence type="ECO:0000256" key="8">
    <source>
        <dbReference type="ARBA" id="ARBA00023125"/>
    </source>
</evidence>
<dbReference type="Pfam" id="PF00717">
    <property type="entry name" value="Peptidase_S24"/>
    <property type="match status" value="1"/>
</dbReference>
<accession>A0A9D1JHI2</accession>
<comment type="caution">
    <text evidence="16">The sequence shown here is derived from an EMBL/GenBank/DDBJ whole genome shotgun (WGS) entry which is preliminary data.</text>
</comment>